<dbReference type="InterPro" id="IPR008999">
    <property type="entry name" value="Actin-crosslinking"/>
</dbReference>
<evidence type="ECO:0000313" key="2">
    <source>
        <dbReference type="EMBL" id="RKH46819.1"/>
    </source>
</evidence>
<evidence type="ECO:0000313" key="3">
    <source>
        <dbReference type="Proteomes" id="UP000272888"/>
    </source>
</evidence>
<dbReference type="SUPFAM" id="SSF50405">
    <property type="entry name" value="Actin-crosslinking proteins"/>
    <property type="match status" value="1"/>
</dbReference>
<feature type="chain" id="PRO_5017356912" evidence="1">
    <location>
        <begin position="25"/>
        <end position="251"/>
    </location>
</feature>
<dbReference type="EMBL" id="RAWB01000540">
    <property type="protein sequence ID" value="RKH46819.1"/>
    <property type="molecule type" value="Genomic_DNA"/>
</dbReference>
<dbReference type="Gene3D" id="2.80.10.50">
    <property type="match status" value="1"/>
</dbReference>
<comment type="caution">
    <text evidence="2">The sequence shown here is derived from an EMBL/GenBank/DDBJ whole genome shotgun (WGS) entry which is preliminary data.</text>
</comment>
<name>A0A3A8NTN0_9BACT</name>
<sequence>MMLASIATVLLANALGQAPTSTMAAPAPFPYCGMEIQLKSWKGDYLNRSDAAIPITAAATGAAGNKWTAECTTDGKVKLKSTKGDYLNRTDLAQGATVATAATGTGTVWTPAFTTAGKLVLRSSMGDSLHRPDSPPAVTSWGTGIGDEWTLEPQPPANACYLWKGRGGAPQESYMAAHASCRPWNSSSGWSFFKKNNGVDYYRGTFKEAGATPSIWAVYADFGSAAVTSKADYDSFVANTKLSGSCGECLH</sequence>
<proteinExistence type="predicted"/>
<keyword evidence="3" id="KW-1185">Reference proteome</keyword>
<evidence type="ECO:0000256" key="1">
    <source>
        <dbReference type="SAM" id="SignalP"/>
    </source>
</evidence>
<keyword evidence="1" id="KW-0732">Signal</keyword>
<reference evidence="3" key="1">
    <citation type="submission" date="2018-09" db="EMBL/GenBank/DDBJ databases">
        <authorList>
            <person name="Livingstone P.G."/>
            <person name="Whitworth D.E."/>
        </authorList>
    </citation>
    <scope>NUCLEOTIDE SEQUENCE [LARGE SCALE GENOMIC DNA]</scope>
    <source>
        <strain evidence="3">CA051B</strain>
    </source>
</reference>
<dbReference type="Proteomes" id="UP000272888">
    <property type="component" value="Unassembled WGS sequence"/>
</dbReference>
<dbReference type="AlphaFoldDB" id="A0A3A8NTN0"/>
<protein>
    <submittedName>
        <fullName evidence="2">Uncharacterized protein</fullName>
    </submittedName>
</protein>
<gene>
    <name evidence="2" type="ORF">D7V93_34450</name>
</gene>
<organism evidence="2 3">
    <name type="scientific">Corallococcus llansteffanensis</name>
    <dbReference type="NCBI Taxonomy" id="2316731"/>
    <lineage>
        <taxon>Bacteria</taxon>
        <taxon>Pseudomonadati</taxon>
        <taxon>Myxococcota</taxon>
        <taxon>Myxococcia</taxon>
        <taxon>Myxococcales</taxon>
        <taxon>Cystobacterineae</taxon>
        <taxon>Myxococcaceae</taxon>
        <taxon>Corallococcus</taxon>
    </lineage>
</organism>
<feature type="signal peptide" evidence="1">
    <location>
        <begin position="1"/>
        <end position="24"/>
    </location>
</feature>
<accession>A0A3A8NTN0</accession>